<dbReference type="EMBL" id="MPJC01000005">
    <property type="protein sequence ID" value="OKA21802.1"/>
    <property type="molecule type" value="Genomic_DNA"/>
</dbReference>
<dbReference type="KEGG" id="ppsy:AOC04_11280"/>
<dbReference type="InterPro" id="IPR005318">
    <property type="entry name" value="OM_porin_bac"/>
</dbReference>
<dbReference type="Pfam" id="PF03573">
    <property type="entry name" value="OprD"/>
    <property type="match status" value="1"/>
</dbReference>
<evidence type="ECO:0000313" key="7">
    <source>
        <dbReference type="Proteomes" id="UP000185990"/>
    </source>
</evidence>
<sequence>MFQKRWVSEAVTAVCLTAVVIPQLANADMLDDGQFSLGLRNFYLDRDYHQHQARDSKVGSWSQGFDAQWVSGYTDSPLAIGLDLNAQYAVRLDSTGNDGSLPFSVRDQQTAADYSRAGATLKMRYSKTELKVGDHRPQLPIAYDDSSRQLDTIYQGAMIESQEIEGLKLTAGRFWSVVTRESSNHEKLYKWGTSDALDSEGLDFAGGTYNLSKNLQLSYYYGLLHDIYQQHYAGLMHRADLGNGYALKTDIRYFNNSEAGHALDGKIDNRSYGTLFTLTKNAHMFGLSYQRMLGESVFPTLNGYIPQPYLVNWSSLAFVQPAERSWSVRYGYDFVAMGVPGLTFYSRYTKGTHWDRGGDLSNNQESERNLALAYVVQSGPLKNLAFEWRRTDVKTRYGRGDASGQDYGENRLITTYVFKF</sequence>
<evidence type="ECO:0000256" key="1">
    <source>
        <dbReference type="ARBA" id="ARBA00009075"/>
    </source>
</evidence>
<evidence type="ECO:0000256" key="4">
    <source>
        <dbReference type="SAM" id="SignalP"/>
    </source>
</evidence>
<evidence type="ECO:0000313" key="6">
    <source>
        <dbReference type="EMBL" id="OKA29234.1"/>
    </source>
</evidence>
<dbReference type="InterPro" id="IPR023614">
    <property type="entry name" value="Porin_dom_sf"/>
</dbReference>
<keyword evidence="2" id="KW-0813">Transport</keyword>
<reference evidence="5 8" key="2">
    <citation type="submission" date="2016-11" db="EMBL/GenBank/DDBJ databases">
        <title>Draft genome of Pseudomonas versuta A4R1.5.</title>
        <authorList>
            <person name="See-Too W.-S."/>
        </authorList>
    </citation>
    <scope>NUCLEOTIDE SEQUENCE [LARGE SCALE GENOMIC DNA]</scope>
    <source>
        <strain evidence="5 8">A4R1.5</strain>
    </source>
</reference>
<evidence type="ECO:0000256" key="3">
    <source>
        <dbReference type="ARBA" id="ARBA00022729"/>
    </source>
</evidence>
<gene>
    <name evidence="5" type="ORF">BOH73_10990</name>
    <name evidence="6" type="ORF">BOH74_00225</name>
</gene>
<proteinExistence type="inferred from homology"/>
<comment type="similarity">
    <text evidence="1">Belongs to the outer membrane porin (Opr) (TC 1.B.25) family.</text>
</comment>
<dbReference type="Proteomes" id="UP000186677">
    <property type="component" value="Unassembled WGS sequence"/>
</dbReference>
<dbReference type="EMBL" id="MPJD01000001">
    <property type="protein sequence ID" value="OKA29234.1"/>
    <property type="molecule type" value="Genomic_DNA"/>
</dbReference>
<dbReference type="OrthoDB" id="6759120at2"/>
<organism evidence="6 7">
    <name type="scientific">Pseudomonas versuta</name>
    <dbReference type="NCBI Taxonomy" id="1788301"/>
    <lineage>
        <taxon>Bacteria</taxon>
        <taxon>Pseudomonadati</taxon>
        <taxon>Pseudomonadota</taxon>
        <taxon>Gammaproteobacteria</taxon>
        <taxon>Pseudomonadales</taxon>
        <taxon>Pseudomonadaceae</taxon>
        <taxon>Pseudomonas</taxon>
    </lineage>
</organism>
<comment type="caution">
    <text evidence="6">The sequence shown here is derived from an EMBL/GenBank/DDBJ whole genome shotgun (WGS) entry which is preliminary data.</text>
</comment>
<evidence type="ECO:0000313" key="8">
    <source>
        <dbReference type="Proteomes" id="UP000186677"/>
    </source>
</evidence>
<dbReference type="PANTHER" id="PTHR34596">
    <property type="entry name" value="CHITOPORIN"/>
    <property type="match status" value="1"/>
</dbReference>
<feature type="signal peptide" evidence="4">
    <location>
        <begin position="1"/>
        <end position="27"/>
    </location>
</feature>
<accession>A0A1Q4KK68</accession>
<evidence type="ECO:0000256" key="2">
    <source>
        <dbReference type="ARBA" id="ARBA00022448"/>
    </source>
</evidence>
<keyword evidence="8" id="KW-1185">Reference proteome</keyword>
<name>A0A0M3UE74_9PSED</name>
<dbReference type="AlphaFoldDB" id="A0A0M3UE74"/>
<reference evidence="6 7" key="1">
    <citation type="submission" date="2016-11" db="EMBL/GenBank/DDBJ databases">
        <title>Draft genome of Pseudomonas versuta A4R1.12.</title>
        <authorList>
            <person name="See-Too W.-S."/>
        </authorList>
    </citation>
    <scope>NUCLEOTIDE SEQUENCE [LARGE SCALE GENOMIC DNA]</scope>
    <source>
        <strain evidence="6 7">A4R1.12</strain>
    </source>
</reference>
<accession>A0A0M3UE74</accession>
<feature type="chain" id="PRO_5005790356" evidence="4">
    <location>
        <begin position="28"/>
        <end position="420"/>
    </location>
</feature>
<dbReference type="Gene3D" id="2.40.160.10">
    <property type="entry name" value="Porin"/>
    <property type="match status" value="1"/>
</dbReference>
<dbReference type="GO" id="GO:0015288">
    <property type="term" value="F:porin activity"/>
    <property type="evidence" value="ECO:0007669"/>
    <property type="project" value="TreeGrafter"/>
</dbReference>
<evidence type="ECO:0000313" key="5">
    <source>
        <dbReference type="EMBL" id="OKA21802.1"/>
    </source>
</evidence>
<protein>
    <submittedName>
        <fullName evidence="6">Porin</fullName>
    </submittedName>
</protein>
<dbReference type="PANTHER" id="PTHR34596:SF2">
    <property type="entry name" value="CHITOPORIN"/>
    <property type="match status" value="1"/>
</dbReference>
<dbReference type="RefSeq" id="WP_060693396.1">
    <property type="nucleotide sequence ID" value="NZ_CP012676.1"/>
</dbReference>
<dbReference type="GO" id="GO:0016020">
    <property type="term" value="C:membrane"/>
    <property type="evidence" value="ECO:0007669"/>
    <property type="project" value="InterPro"/>
</dbReference>
<keyword evidence="3 4" id="KW-0732">Signal</keyword>
<dbReference type="Proteomes" id="UP000185990">
    <property type="component" value="Unassembled WGS sequence"/>
</dbReference>